<evidence type="ECO:0000256" key="1">
    <source>
        <dbReference type="ARBA" id="ARBA00008520"/>
    </source>
</evidence>
<dbReference type="PROSITE" id="PS51257">
    <property type="entry name" value="PROKAR_LIPOPROTEIN"/>
    <property type="match status" value="1"/>
</dbReference>
<evidence type="ECO:0000256" key="2">
    <source>
        <dbReference type="ARBA" id="ARBA00022448"/>
    </source>
</evidence>
<keyword evidence="2" id="KW-0813">Transport</keyword>
<gene>
    <name evidence="3" type="ORF">P4U43_00250</name>
</gene>
<name>A0ABT6CPZ8_9MICC</name>
<dbReference type="InterPro" id="IPR050490">
    <property type="entry name" value="Bact_solute-bd_prot1"/>
</dbReference>
<dbReference type="RefSeq" id="WP_277356925.1">
    <property type="nucleotide sequence ID" value="NZ_JAROKN010000001.1"/>
</dbReference>
<dbReference type="PANTHER" id="PTHR43649">
    <property type="entry name" value="ARABINOSE-BINDING PROTEIN-RELATED"/>
    <property type="match status" value="1"/>
</dbReference>
<dbReference type="Gene3D" id="3.40.190.10">
    <property type="entry name" value="Periplasmic binding protein-like II"/>
    <property type="match status" value="2"/>
</dbReference>
<reference evidence="3 4" key="1">
    <citation type="journal article" date="2023" name="Int. J. Syst. Evol. Microbiol.">
        <title>Arthrobacter vasquezii sp. nov., isolated from a soil sample from Union Glacier, Antarctica.</title>
        <authorList>
            <person name="Valenzuela-Ibaceta F."/>
            <person name="Carrasco V."/>
            <person name="Lagos-Moraga S."/>
            <person name="Dietz-Vargas C."/>
            <person name="Navarro C.A."/>
            <person name="Perez-Donoso J.M."/>
        </authorList>
    </citation>
    <scope>NUCLEOTIDE SEQUENCE [LARGE SCALE GENOMIC DNA]</scope>
    <source>
        <strain evidence="3 4">EH-1B-1</strain>
    </source>
</reference>
<keyword evidence="4" id="KW-1185">Reference proteome</keyword>
<evidence type="ECO:0000313" key="3">
    <source>
        <dbReference type="EMBL" id="MDF9276218.1"/>
    </source>
</evidence>
<protein>
    <submittedName>
        <fullName evidence="3">Extracellular solute-binding protein</fullName>
    </submittedName>
</protein>
<sequence>MSRRRPSSLVPTVRLARPKVLSLSVLTGTLVLTGCSGPGSEIDSAGTAPTDVSTDVAGSEVTLRMFDGAGLTALDEAQIAAFEEQNPNITIELTTEPDEVMSTTLPRVLASEDPACIHRVGTLESHVEDSLLTSLEPYAEAYGWSEIPASQLVQYRVNEDGVRGDGDLYAMPSGFVLESWYVNRSMAADLGMNEPPATLEELETVLAAAKEAGQTPIMVNNADGGLGHVYQFLLNYYMGAEATNEWIFRTPGATIDSPEGIQAAQTLTEWIDAGYFNEDANAVDGQQALGRFMAGESVFLPSGNWNAGPIQQNMEDNAGFFLAPPVEAGAVHVAQSNAASPFGIPANCENKNEAAAYLNFLRSDEARQAALDNGYLPLGEASEASAQPTTEGVFADVQAAFTQLAEDDGVVDFVQNATPGLQSNAWTPEGQRLFAGEITAEEFVSNIQAVYEEEIGR</sequence>
<accession>A0ABT6CPZ8</accession>
<dbReference type="EMBL" id="JAROKN010000001">
    <property type="protein sequence ID" value="MDF9276218.1"/>
    <property type="molecule type" value="Genomic_DNA"/>
</dbReference>
<dbReference type="PANTHER" id="PTHR43649:SF29">
    <property type="entry name" value="OSMOPROTECTIVE COMPOUNDS-BINDING PROTEIN GGTB"/>
    <property type="match status" value="1"/>
</dbReference>
<dbReference type="Proteomes" id="UP001220456">
    <property type="component" value="Unassembled WGS sequence"/>
</dbReference>
<dbReference type="Pfam" id="PF01547">
    <property type="entry name" value="SBP_bac_1"/>
    <property type="match status" value="1"/>
</dbReference>
<proteinExistence type="inferred from homology"/>
<comment type="caution">
    <text evidence="3">The sequence shown here is derived from an EMBL/GenBank/DDBJ whole genome shotgun (WGS) entry which is preliminary data.</text>
</comment>
<comment type="similarity">
    <text evidence="1">Belongs to the bacterial solute-binding protein 1 family.</text>
</comment>
<dbReference type="SUPFAM" id="SSF53850">
    <property type="entry name" value="Periplasmic binding protein-like II"/>
    <property type="match status" value="1"/>
</dbReference>
<evidence type="ECO:0000313" key="4">
    <source>
        <dbReference type="Proteomes" id="UP001220456"/>
    </source>
</evidence>
<dbReference type="InterPro" id="IPR006059">
    <property type="entry name" value="SBP"/>
</dbReference>
<organism evidence="3 4">
    <name type="scientific">Arthrobacter vasquezii</name>
    <dbReference type="NCBI Taxonomy" id="2977629"/>
    <lineage>
        <taxon>Bacteria</taxon>
        <taxon>Bacillati</taxon>
        <taxon>Actinomycetota</taxon>
        <taxon>Actinomycetes</taxon>
        <taxon>Micrococcales</taxon>
        <taxon>Micrococcaceae</taxon>
        <taxon>Arthrobacter</taxon>
    </lineage>
</organism>